<comment type="caution">
    <text evidence="3">The sequence shown here is derived from an EMBL/GenBank/DDBJ whole genome shotgun (WGS) entry which is preliminary data.</text>
</comment>
<reference evidence="3 4" key="1">
    <citation type="submission" date="2020-07" db="EMBL/GenBank/DDBJ databases">
        <title>Thermoactinomyces phylogeny.</title>
        <authorList>
            <person name="Dunlap C."/>
        </authorList>
    </citation>
    <scope>NUCLEOTIDE SEQUENCE [LARGE SCALE GENOMIC DNA]</scope>
    <source>
        <strain evidence="3 4">AMNI-1</strain>
    </source>
</reference>
<evidence type="ECO:0000313" key="4">
    <source>
        <dbReference type="Proteomes" id="UP000538292"/>
    </source>
</evidence>
<evidence type="ECO:0000259" key="2">
    <source>
        <dbReference type="Pfam" id="PF14343"/>
    </source>
</evidence>
<sequence>MKNRKGLFLLCLLPLLAACSASAPDPEPGGNKMEIPYQVIAIDQLPPSLAKQAQQAIYSVKEQIQLLSAGKKMYVILSLGEKRMAGYEIIVKKAEQQGSKLIIHASKKAPAENDFVAQVITYPAVILVIQPVPKVKHAEVKWL</sequence>
<dbReference type="PROSITE" id="PS51257">
    <property type="entry name" value="PROKAR_LIPOPROTEIN"/>
    <property type="match status" value="1"/>
</dbReference>
<feature type="chain" id="PRO_5030659269" evidence="1">
    <location>
        <begin position="24"/>
        <end position="143"/>
    </location>
</feature>
<keyword evidence="1" id="KW-0732">Signal</keyword>
<keyword evidence="3" id="KW-0645">Protease</keyword>
<dbReference type="GO" id="GO:0006508">
    <property type="term" value="P:proteolysis"/>
    <property type="evidence" value="ECO:0007669"/>
    <property type="project" value="UniProtKB-KW"/>
</dbReference>
<keyword evidence="4" id="KW-1185">Reference proteome</keyword>
<dbReference type="Proteomes" id="UP000538292">
    <property type="component" value="Unassembled WGS sequence"/>
</dbReference>
<feature type="signal peptide" evidence="1">
    <location>
        <begin position="1"/>
        <end position="23"/>
    </location>
</feature>
<protein>
    <submittedName>
        <fullName evidence="3">Protease complex subunit PrcB family protein</fullName>
    </submittedName>
</protein>
<dbReference type="RefSeq" id="WP_181737864.1">
    <property type="nucleotide sequence ID" value="NZ_JACEOL010000009.1"/>
</dbReference>
<accession>A0A7W1XQY6</accession>
<dbReference type="Pfam" id="PF14343">
    <property type="entry name" value="PrcB_C"/>
    <property type="match status" value="1"/>
</dbReference>
<dbReference type="InterPro" id="IPR025748">
    <property type="entry name" value="PrcB_C_dom"/>
</dbReference>
<name>A0A7W1XQY6_9BACL</name>
<dbReference type="GO" id="GO:0008233">
    <property type="term" value="F:peptidase activity"/>
    <property type="evidence" value="ECO:0007669"/>
    <property type="project" value="UniProtKB-KW"/>
</dbReference>
<organism evidence="3 4">
    <name type="scientific">Thermoactinomyces mirandus</name>
    <dbReference type="NCBI Taxonomy" id="2756294"/>
    <lineage>
        <taxon>Bacteria</taxon>
        <taxon>Bacillati</taxon>
        <taxon>Bacillota</taxon>
        <taxon>Bacilli</taxon>
        <taxon>Bacillales</taxon>
        <taxon>Thermoactinomycetaceae</taxon>
        <taxon>Thermoactinomyces</taxon>
    </lineage>
</organism>
<dbReference type="AlphaFoldDB" id="A0A7W1XQY6"/>
<dbReference type="EMBL" id="JACEOL010000009">
    <property type="protein sequence ID" value="MBA4601420.1"/>
    <property type="molecule type" value="Genomic_DNA"/>
</dbReference>
<feature type="domain" description="PrcB C-terminal" evidence="2">
    <location>
        <begin position="73"/>
        <end position="129"/>
    </location>
</feature>
<proteinExistence type="predicted"/>
<keyword evidence="3" id="KW-0378">Hydrolase</keyword>
<evidence type="ECO:0000256" key="1">
    <source>
        <dbReference type="SAM" id="SignalP"/>
    </source>
</evidence>
<evidence type="ECO:0000313" key="3">
    <source>
        <dbReference type="EMBL" id="MBA4601420.1"/>
    </source>
</evidence>
<gene>
    <name evidence="3" type="ORF">H2C83_03610</name>
</gene>